<dbReference type="PANTHER" id="PTHR16840:SF3">
    <property type="entry name" value="GROWTH ARREST-SPECIFIC PROTEIN 1"/>
    <property type="match status" value="1"/>
</dbReference>
<reference evidence="7" key="1">
    <citation type="submission" date="2023-01" db="EMBL/GenBank/DDBJ databases">
        <title>Genome assembly of the deep-sea coral Lophelia pertusa.</title>
        <authorList>
            <person name="Herrera S."/>
            <person name="Cordes E."/>
        </authorList>
    </citation>
    <scope>NUCLEOTIDE SEQUENCE</scope>
    <source>
        <strain evidence="7">USNM1676648</strain>
        <tissue evidence="7">Polyp</tissue>
    </source>
</reference>
<keyword evidence="3" id="KW-0732">Signal</keyword>
<comment type="caution">
    <text evidence="7">The sequence shown here is derived from an EMBL/GenBank/DDBJ whole genome shotgun (WGS) entry which is preliminary data.</text>
</comment>
<dbReference type="Pfam" id="PF02351">
    <property type="entry name" value="GDNF"/>
    <property type="match status" value="1"/>
</dbReference>
<evidence type="ECO:0000313" key="7">
    <source>
        <dbReference type="EMBL" id="KAJ7365864.1"/>
    </source>
</evidence>
<evidence type="ECO:0000313" key="8">
    <source>
        <dbReference type="Proteomes" id="UP001163046"/>
    </source>
</evidence>
<dbReference type="InterPro" id="IPR016017">
    <property type="entry name" value="GDNF/GAS1"/>
</dbReference>
<keyword evidence="8" id="KW-1185">Reference proteome</keyword>
<accession>A0A9X0CPR8</accession>
<dbReference type="EMBL" id="MU827302">
    <property type="protein sequence ID" value="KAJ7365864.1"/>
    <property type="molecule type" value="Genomic_DNA"/>
</dbReference>
<keyword evidence="2" id="KW-1003">Cell membrane</keyword>
<dbReference type="GO" id="GO:0005886">
    <property type="term" value="C:plasma membrane"/>
    <property type="evidence" value="ECO:0007669"/>
    <property type="project" value="UniProtKB-SubCell"/>
</dbReference>
<dbReference type="PANTHER" id="PTHR16840">
    <property type="entry name" value="GROWTH ARREST-SPECIFIC PROTEIN 1"/>
    <property type="match status" value="1"/>
</dbReference>
<dbReference type="GO" id="GO:0051726">
    <property type="term" value="P:regulation of cell cycle"/>
    <property type="evidence" value="ECO:0007669"/>
    <property type="project" value="InterPro"/>
</dbReference>
<dbReference type="Proteomes" id="UP001163046">
    <property type="component" value="Unassembled WGS sequence"/>
</dbReference>
<sequence>MANCKNDIFGCGAMLNRIFNRDVCRSALGWRDNGIRVDKMAKTCPLTCVNAIKNLTATSKGKELKDCQCKTDAVCLTMKARLRRCVLSSEGNYTIFSCTEARKRCSKDNKCKATQTNFLKRCTHLISGVKCTRDCKDSQGELLDSELGKALNECECDGMEEPYCRAIRANYEALCKATRGPRDPDVLTTPSEHTVKMGDGAKYRHASWTHVVVNGVRAEAL</sequence>
<dbReference type="OrthoDB" id="5950623at2759"/>
<protein>
    <submittedName>
        <fullName evidence="7">1,3-beta-glucanosyltransferase gas1</fullName>
    </submittedName>
</protein>
<evidence type="ECO:0000256" key="4">
    <source>
        <dbReference type="ARBA" id="ARBA00023136"/>
    </source>
</evidence>
<organism evidence="7 8">
    <name type="scientific">Desmophyllum pertusum</name>
    <dbReference type="NCBI Taxonomy" id="174260"/>
    <lineage>
        <taxon>Eukaryota</taxon>
        <taxon>Metazoa</taxon>
        <taxon>Cnidaria</taxon>
        <taxon>Anthozoa</taxon>
        <taxon>Hexacorallia</taxon>
        <taxon>Scleractinia</taxon>
        <taxon>Caryophylliina</taxon>
        <taxon>Caryophylliidae</taxon>
        <taxon>Desmophyllum</taxon>
    </lineage>
</organism>
<name>A0A9X0CPR8_9CNID</name>
<evidence type="ECO:0000256" key="1">
    <source>
        <dbReference type="ARBA" id="ARBA00004236"/>
    </source>
</evidence>
<dbReference type="AlphaFoldDB" id="A0A9X0CPR8"/>
<comment type="subcellular location">
    <subcellularLocation>
        <location evidence="1">Cell membrane</location>
    </subcellularLocation>
</comment>
<keyword evidence="5" id="KW-0325">Glycoprotein</keyword>
<keyword evidence="4" id="KW-0472">Membrane</keyword>
<evidence type="ECO:0000259" key="6">
    <source>
        <dbReference type="Pfam" id="PF02351"/>
    </source>
</evidence>
<feature type="domain" description="GDNF/GAS1" evidence="6">
    <location>
        <begin position="98"/>
        <end position="170"/>
    </location>
</feature>
<proteinExistence type="predicted"/>
<evidence type="ECO:0000256" key="2">
    <source>
        <dbReference type="ARBA" id="ARBA00022475"/>
    </source>
</evidence>
<evidence type="ECO:0000256" key="3">
    <source>
        <dbReference type="ARBA" id="ARBA00022729"/>
    </source>
</evidence>
<dbReference type="InterPro" id="IPR039596">
    <property type="entry name" value="GAS1"/>
</dbReference>
<evidence type="ECO:0000256" key="5">
    <source>
        <dbReference type="ARBA" id="ARBA00023180"/>
    </source>
</evidence>
<gene>
    <name evidence="7" type="primary">GAS1</name>
    <name evidence="7" type="ORF">OS493_002586</name>
</gene>